<sequence>MAKKGKKHNLQWIKETLELKEDHNWKSTPGTRIFVAGRGAVRFDVPQDWHFEPDTKSFRFLDKKPPNDDCRLEASYNLLPQGDWSEFPLVPLLKQIVRDDERNPIAQGEIIQLKRQTARVVWTEIKFIDPNENREAFSRICIGLGSGVQCLITFDFWADQAEKLIPVWDTVMNSLVLGLYIRDPRTGFALPD</sequence>
<dbReference type="AlphaFoldDB" id="A0A1U7IRY7"/>
<comment type="caution">
    <text evidence="1">The sequence shown here is derived from an EMBL/GenBank/DDBJ whole genome shotgun (WGS) entry which is preliminary data.</text>
</comment>
<accession>A0A1U7IRY7</accession>
<organism evidence="1 2">
    <name type="scientific">[Phormidium ambiguum] IAM M-71</name>
    <dbReference type="NCBI Taxonomy" id="454136"/>
    <lineage>
        <taxon>Bacteria</taxon>
        <taxon>Bacillati</taxon>
        <taxon>Cyanobacteriota</taxon>
        <taxon>Cyanophyceae</taxon>
        <taxon>Oscillatoriophycideae</taxon>
        <taxon>Aerosakkonematales</taxon>
        <taxon>Aerosakkonemataceae</taxon>
        <taxon>Floridanema</taxon>
    </lineage>
</organism>
<evidence type="ECO:0000313" key="2">
    <source>
        <dbReference type="Proteomes" id="UP000185860"/>
    </source>
</evidence>
<evidence type="ECO:0000313" key="1">
    <source>
        <dbReference type="EMBL" id="OKH40224.1"/>
    </source>
</evidence>
<dbReference type="Proteomes" id="UP000185860">
    <property type="component" value="Unassembled WGS sequence"/>
</dbReference>
<name>A0A1U7IRY7_9CYAN</name>
<gene>
    <name evidence="1" type="ORF">NIES2119_03310</name>
</gene>
<dbReference type="OrthoDB" id="528549at2"/>
<dbReference type="RefSeq" id="WP_073592287.1">
    <property type="nucleotide sequence ID" value="NZ_MRCE01000003.1"/>
</dbReference>
<dbReference type="EMBL" id="MRCE01000003">
    <property type="protein sequence ID" value="OKH40224.1"/>
    <property type="molecule type" value="Genomic_DNA"/>
</dbReference>
<proteinExistence type="predicted"/>
<protein>
    <submittedName>
        <fullName evidence="1">Uncharacterized protein</fullName>
    </submittedName>
</protein>
<dbReference type="STRING" id="454136.NIES2119_03310"/>
<reference evidence="1 2" key="1">
    <citation type="submission" date="2016-11" db="EMBL/GenBank/DDBJ databases">
        <title>Draft Genome Sequences of Nine Cyanobacterial Strains from Diverse Habitats.</title>
        <authorList>
            <person name="Zhu T."/>
            <person name="Hou S."/>
            <person name="Lu X."/>
            <person name="Hess W.R."/>
        </authorList>
    </citation>
    <scope>NUCLEOTIDE SEQUENCE [LARGE SCALE GENOMIC DNA]</scope>
    <source>
        <strain evidence="1 2">IAM M-71</strain>
    </source>
</reference>